<name>A0A834HX30_RHYFE</name>
<protein>
    <submittedName>
        <fullName evidence="1">Uncharacterized protein</fullName>
    </submittedName>
</protein>
<accession>A0A834HX30</accession>
<organism evidence="1 2">
    <name type="scientific">Rhynchophorus ferrugineus</name>
    <name type="common">Red palm weevil</name>
    <name type="synonym">Curculio ferrugineus</name>
    <dbReference type="NCBI Taxonomy" id="354439"/>
    <lineage>
        <taxon>Eukaryota</taxon>
        <taxon>Metazoa</taxon>
        <taxon>Ecdysozoa</taxon>
        <taxon>Arthropoda</taxon>
        <taxon>Hexapoda</taxon>
        <taxon>Insecta</taxon>
        <taxon>Pterygota</taxon>
        <taxon>Neoptera</taxon>
        <taxon>Endopterygota</taxon>
        <taxon>Coleoptera</taxon>
        <taxon>Polyphaga</taxon>
        <taxon>Cucujiformia</taxon>
        <taxon>Curculionidae</taxon>
        <taxon>Dryophthorinae</taxon>
        <taxon>Rhynchophorus</taxon>
    </lineage>
</organism>
<dbReference type="Proteomes" id="UP000625711">
    <property type="component" value="Unassembled WGS sequence"/>
</dbReference>
<comment type="caution">
    <text evidence="1">The sequence shown here is derived from an EMBL/GenBank/DDBJ whole genome shotgun (WGS) entry which is preliminary data.</text>
</comment>
<dbReference type="EMBL" id="JAACXV010014094">
    <property type="protein sequence ID" value="KAF7270437.1"/>
    <property type="molecule type" value="Genomic_DNA"/>
</dbReference>
<dbReference type="AlphaFoldDB" id="A0A834HX30"/>
<keyword evidence="2" id="KW-1185">Reference proteome</keyword>
<sequence length="126" mass="14074">MSRLFYASLCKILYYSSLPEEFVGGENVTGRLGHSIWIGVNGERSKKRVTRAFVVKGRPGLKTNRPHRPAIELERGRKTRKACESGGRAADQGRRVAALAPRAHIFGYTTYTIVGTFSPSTYDRLE</sequence>
<proteinExistence type="predicted"/>
<evidence type="ECO:0000313" key="1">
    <source>
        <dbReference type="EMBL" id="KAF7270437.1"/>
    </source>
</evidence>
<reference evidence="1" key="1">
    <citation type="submission" date="2020-08" db="EMBL/GenBank/DDBJ databases">
        <title>Genome sequencing and assembly of the red palm weevil Rhynchophorus ferrugineus.</title>
        <authorList>
            <person name="Dias G.B."/>
            <person name="Bergman C.M."/>
            <person name="Manee M."/>
        </authorList>
    </citation>
    <scope>NUCLEOTIDE SEQUENCE</scope>
    <source>
        <strain evidence="1">AA-2017</strain>
        <tissue evidence="1">Whole larva</tissue>
    </source>
</reference>
<evidence type="ECO:0000313" key="2">
    <source>
        <dbReference type="Proteomes" id="UP000625711"/>
    </source>
</evidence>
<gene>
    <name evidence="1" type="ORF">GWI33_016587</name>
</gene>